<evidence type="ECO:0000256" key="2">
    <source>
        <dbReference type="ARBA" id="ARBA00022448"/>
    </source>
</evidence>
<feature type="transmembrane region" description="Helical" evidence="8">
    <location>
        <begin position="222"/>
        <end position="242"/>
    </location>
</feature>
<dbReference type="SUPFAM" id="SSF103473">
    <property type="entry name" value="MFS general substrate transporter"/>
    <property type="match status" value="1"/>
</dbReference>
<keyword evidence="4 8" id="KW-1133">Transmembrane helix</keyword>
<gene>
    <name evidence="9" type="ORF">A4X13_0g1246</name>
</gene>
<feature type="transmembrane region" description="Helical" evidence="8">
    <location>
        <begin position="100"/>
        <end position="121"/>
    </location>
</feature>
<protein>
    <recommendedName>
        <fullName evidence="11">Major facilitator superfamily (MFS) profile domain-containing protein</fullName>
    </recommendedName>
</protein>
<feature type="transmembrane region" description="Helical" evidence="8">
    <location>
        <begin position="450"/>
        <end position="472"/>
    </location>
</feature>
<keyword evidence="2" id="KW-0813">Transport</keyword>
<evidence type="ECO:0000256" key="4">
    <source>
        <dbReference type="ARBA" id="ARBA00022989"/>
    </source>
</evidence>
<sequence length="560" mass="62180">MTSSEKDALKFLHRSMSSTQNTPNAANITVVVAATDKGIQQIIELVSPEDDKRVLRKIDWHLQPVIMLIYFLVTLDKASLSYTSVFGIQKDAHLAGDQYSLLSSVVYIAQLVFQPLSAFAIIKFRLSLWVGALVTLWGAILATGAAAHNFSGLFAMRFFLGGLESSIAPCNVALTQAFYRRSEQGFRTSTWYAMNGVSTIIGSAIAYGLGHIHSSSLYSYQIIFLFLGLLTCVYGVTTFFTVPDSIDHARFLKTGEEKRIARERVRFNQAGTEERTFSWSQCAETFLDIKSWAWMSLAFLISIPSGGFSNFQALILQSFGFDSYEVMLLSMPVGAMQVIAIFAAFWASSYFKNKYGVILVVMIPTLAGGGMLYGLRREPKNRAALLVAYYLTVCYVAVTPLLFNWHSSNVAGRTKKALTTAFFVAGQAGGNICGPLLFKATDKPYYKSGLRAVLVILCVLALEVSLVAGWLVHLNRRNERRRAARGFVAKLTDYSMLSPQEVQKQEEREKDRKGQEWNDSKGGTHDITELGSVCSIADQHGAHAFDDLTDLQNDEFIYVY</sequence>
<evidence type="ECO:0008006" key="11">
    <source>
        <dbReference type="Google" id="ProtNLM"/>
    </source>
</evidence>
<feature type="transmembrane region" description="Helical" evidence="8">
    <location>
        <begin position="355"/>
        <end position="375"/>
    </location>
</feature>
<evidence type="ECO:0000313" key="9">
    <source>
        <dbReference type="EMBL" id="KAE8259085.1"/>
    </source>
</evidence>
<feature type="transmembrane region" description="Helical" evidence="8">
    <location>
        <begin position="128"/>
        <end position="148"/>
    </location>
</feature>
<dbReference type="FunFam" id="1.20.1250.20:FF:000064">
    <property type="entry name" value="MFS allantoate transporter"/>
    <property type="match status" value="1"/>
</dbReference>
<feature type="region of interest" description="Disordered" evidence="7">
    <location>
        <begin position="499"/>
        <end position="524"/>
    </location>
</feature>
<dbReference type="GO" id="GO:0016020">
    <property type="term" value="C:membrane"/>
    <property type="evidence" value="ECO:0007669"/>
    <property type="project" value="UniProtKB-SubCell"/>
</dbReference>
<dbReference type="EMBL" id="LWDF02000047">
    <property type="protein sequence ID" value="KAE8259085.1"/>
    <property type="molecule type" value="Genomic_DNA"/>
</dbReference>
<evidence type="ECO:0000256" key="1">
    <source>
        <dbReference type="ARBA" id="ARBA00004141"/>
    </source>
</evidence>
<dbReference type="AlphaFoldDB" id="A0A177TWS8"/>
<evidence type="ECO:0000256" key="3">
    <source>
        <dbReference type="ARBA" id="ARBA00022692"/>
    </source>
</evidence>
<evidence type="ECO:0000256" key="7">
    <source>
        <dbReference type="SAM" id="MobiDB-lite"/>
    </source>
</evidence>
<keyword evidence="3 8" id="KW-0812">Transmembrane</keyword>
<evidence type="ECO:0000256" key="8">
    <source>
        <dbReference type="SAM" id="Phobius"/>
    </source>
</evidence>
<organism evidence="9 10">
    <name type="scientific">Tilletia indica</name>
    <dbReference type="NCBI Taxonomy" id="43049"/>
    <lineage>
        <taxon>Eukaryota</taxon>
        <taxon>Fungi</taxon>
        <taxon>Dikarya</taxon>
        <taxon>Basidiomycota</taxon>
        <taxon>Ustilaginomycotina</taxon>
        <taxon>Exobasidiomycetes</taxon>
        <taxon>Tilletiales</taxon>
        <taxon>Tilletiaceae</taxon>
        <taxon>Tilletia</taxon>
    </lineage>
</organism>
<comment type="similarity">
    <text evidence="6">Belongs to the major facilitator superfamily. Allantoate permease family.</text>
</comment>
<dbReference type="GO" id="GO:0022857">
    <property type="term" value="F:transmembrane transporter activity"/>
    <property type="evidence" value="ECO:0007669"/>
    <property type="project" value="InterPro"/>
</dbReference>
<feature type="transmembrane region" description="Helical" evidence="8">
    <location>
        <begin position="417"/>
        <end position="438"/>
    </location>
</feature>
<dbReference type="InterPro" id="IPR011701">
    <property type="entry name" value="MFS"/>
</dbReference>
<dbReference type="PANTHER" id="PTHR43791:SF59">
    <property type="entry name" value="TRANSPORTER, PUTATIVE (AFU_ORTHOLOGUE AFUA_1G06550)-RELATED"/>
    <property type="match status" value="1"/>
</dbReference>
<feature type="transmembrane region" description="Helical" evidence="8">
    <location>
        <begin position="387"/>
        <end position="405"/>
    </location>
</feature>
<accession>A0A177TWS8</accession>
<dbReference type="Gene3D" id="1.20.1250.20">
    <property type="entry name" value="MFS general substrate transporter like domains"/>
    <property type="match status" value="2"/>
</dbReference>
<feature type="transmembrane region" description="Helical" evidence="8">
    <location>
        <begin position="292"/>
        <end position="315"/>
    </location>
</feature>
<reference evidence="9" key="1">
    <citation type="submission" date="2016-04" db="EMBL/GenBank/DDBJ databases">
        <authorList>
            <person name="Nguyen H.D."/>
            <person name="Samba Siva P."/>
            <person name="Cullis J."/>
            <person name="Levesque C.A."/>
            <person name="Hambleton S."/>
        </authorList>
    </citation>
    <scope>NUCLEOTIDE SEQUENCE</scope>
    <source>
        <strain evidence="9">DAOMC 236416</strain>
    </source>
</reference>
<feature type="transmembrane region" description="Helical" evidence="8">
    <location>
        <begin position="191"/>
        <end position="210"/>
    </location>
</feature>
<feature type="transmembrane region" description="Helical" evidence="8">
    <location>
        <begin position="154"/>
        <end position="179"/>
    </location>
</feature>
<dbReference type="Proteomes" id="UP000077521">
    <property type="component" value="Unassembled WGS sequence"/>
</dbReference>
<keyword evidence="5 8" id="KW-0472">Membrane</keyword>
<dbReference type="InterPro" id="IPR036259">
    <property type="entry name" value="MFS_trans_sf"/>
</dbReference>
<dbReference type="Pfam" id="PF07690">
    <property type="entry name" value="MFS_1"/>
    <property type="match status" value="1"/>
</dbReference>
<evidence type="ECO:0000313" key="10">
    <source>
        <dbReference type="Proteomes" id="UP000077521"/>
    </source>
</evidence>
<comment type="subcellular location">
    <subcellularLocation>
        <location evidence="1">Membrane</location>
        <topology evidence="1">Multi-pass membrane protein</topology>
    </subcellularLocation>
</comment>
<comment type="caution">
    <text evidence="9">The sequence shown here is derived from an EMBL/GenBank/DDBJ whole genome shotgun (WGS) entry which is preliminary data.</text>
</comment>
<feature type="transmembrane region" description="Helical" evidence="8">
    <location>
        <begin position="62"/>
        <end position="80"/>
    </location>
</feature>
<dbReference type="PANTHER" id="PTHR43791">
    <property type="entry name" value="PERMEASE-RELATED"/>
    <property type="match status" value="1"/>
</dbReference>
<evidence type="ECO:0000256" key="6">
    <source>
        <dbReference type="ARBA" id="ARBA00037968"/>
    </source>
</evidence>
<reference evidence="9" key="2">
    <citation type="journal article" date="2019" name="IMA Fungus">
        <title>Genome sequencing and comparison of five Tilletia species to identify candidate genes for the detection of regulated species infecting wheat.</title>
        <authorList>
            <person name="Nguyen H.D.T."/>
            <person name="Sultana T."/>
            <person name="Kesanakurti P."/>
            <person name="Hambleton S."/>
        </authorList>
    </citation>
    <scope>NUCLEOTIDE SEQUENCE</scope>
    <source>
        <strain evidence="9">DAOMC 236416</strain>
    </source>
</reference>
<keyword evidence="10" id="KW-1185">Reference proteome</keyword>
<feature type="transmembrane region" description="Helical" evidence="8">
    <location>
        <begin position="327"/>
        <end position="348"/>
    </location>
</feature>
<feature type="compositionally biased region" description="Basic and acidic residues" evidence="7">
    <location>
        <begin position="503"/>
        <end position="524"/>
    </location>
</feature>
<name>A0A177TWS8_9BASI</name>
<proteinExistence type="inferred from homology"/>
<evidence type="ECO:0000256" key="5">
    <source>
        <dbReference type="ARBA" id="ARBA00023136"/>
    </source>
</evidence>